<comment type="cofactor">
    <cofactor evidence="6">
        <name>[4Fe-4S] cluster</name>
        <dbReference type="ChEBI" id="CHEBI:49883"/>
    </cofactor>
    <text evidence="6">Binds 1 [4Fe-4S] cluster. The cluster is coordinated with 3 cysteines and an exchangeable S-adenosyl-L-methionine.</text>
</comment>
<dbReference type="SFLD" id="SFLDG01101">
    <property type="entry name" value="Uncharacterised_Radical_SAM_Su"/>
    <property type="match status" value="1"/>
</dbReference>
<dbReference type="PANTHER" id="PTHR30352">
    <property type="entry name" value="PYRUVATE FORMATE-LYASE-ACTIVATING ENZYME"/>
    <property type="match status" value="1"/>
</dbReference>
<feature type="binding site" evidence="6">
    <location>
        <position position="81"/>
    </location>
    <ligand>
        <name>[4Fe-4S] cluster</name>
        <dbReference type="ChEBI" id="CHEBI:49883"/>
        <note>4Fe-4S-S-AdoMet</note>
    </ligand>
</feature>
<dbReference type="Gene3D" id="3.20.20.70">
    <property type="entry name" value="Aldolase class I"/>
    <property type="match status" value="1"/>
</dbReference>
<dbReference type="PIRSF" id="PIRSF004869">
    <property type="entry name" value="PflX_prd"/>
    <property type="match status" value="1"/>
</dbReference>
<evidence type="ECO:0000256" key="6">
    <source>
        <dbReference type="PIRSR" id="PIRSR004869-50"/>
    </source>
</evidence>
<feature type="non-terminal residue" evidence="8">
    <location>
        <position position="278"/>
    </location>
</feature>
<keyword evidence="3 6" id="KW-0479">Metal-binding</keyword>
<keyword evidence="5 6" id="KW-0411">Iron-sulfur</keyword>
<gene>
    <name evidence="8" type="primary">amrS</name>
    <name evidence="8" type="ORF">H8D96_07535</name>
</gene>
<dbReference type="InterPro" id="IPR027596">
    <property type="entry name" value="AmmeMemoSam_rS"/>
</dbReference>
<dbReference type="InterPro" id="IPR016431">
    <property type="entry name" value="Pyrv-formate_lyase-activ_prd"/>
</dbReference>
<evidence type="ECO:0000259" key="7">
    <source>
        <dbReference type="PROSITE" id="PS51918"/>
    </source>
</evidence>
<evidence type="ECO:0000256" key="1">
    <source>
        <dbReference type="ARBA" id="ARBA00022485"/>
    </source>
</evidence>
<feature type="binding site" evidence="6">
    <location>
        <position position="85"/>
    </location>
    <ligand>
        <name>[4Fe-4S] cluster</name>
        <dbReference type="ChEBI" id="CHEBI:49883"/>
        <note>4Fe-4S-S-AdoMet</note>
    </ligand>
</feature>
<dbReference type="CDD" id="cd01335">
    <property type="entry name" value="Radical_SAM"/>
    <property type="match status" value="1"/>
</dbReference>
<dbReference type="Pfam" id="PF04055">
    <property type="entry name" value="Radical_SAM"/>
    <property type="match status" value="1"/>
</dbReference>
<dbReference type="AlphaFoldDB" id="A0A8J6NTB0"/>
<feature type="binding site" evidence="6">
    <location>
        <position position="88"/>
    </location>
    <ligand>
        <name>[4Fe-4S] cluster</name>
        <dbReference type="ChEBI" id="CHEBI:49883"/>
        <note>4Fe-4S-S-AdoMet</note>
    </ligand>
</feature>
<evidence type="ECO:0000256" key="4">
    <source>
        <dbReference type="ARBA" id="ARBA00023004"/>
    </source>
</evidence>
<dbReference type="GO" id="GO:0051539">
    <property type="term" value="F:4 iron, 4 sulfur cluster binding"/>
    <property type="evidence" value="ECO:0007669"/>
    <property type="project" value="UniProtKB-KW"/>
</dbReference>
<dbReference type="PROSITE" id="PS51918">
    <property type="entry name" value="RADICAL_SAM"/>
    <property type="match status" value="1"/>
</dbReference>
<dbReference type="SUPFAM" id="SSF102114">
    <property type="entry name" value="Radical SAM enzymes"/>
    <property type="match status" value="1"/>
</dbReference>
<evidence type="ECO:0000256" key="2">
    <source>
        <dbReference type="ARBA" id="ARBA00022691"/>
    </source>
</evidence>
<proteinExistence type="predicted"/>
<feature type="domain" description="Radical SAM core" evidence="7">
    <location>
        <begin position="66"/>
        <end position="278"/>
    </location>
</feature>
<protein>
    <submittedName>
        <fullName evidence="8">AmmeMemoRadiSam system radical SAM enzyme</fullName>
    </submittedName>
</protein>
<evidence type="ECO:0000313" key="9">
    <source>
        <dbReference type="Proteomes" id="UP000605201"/>
    </source>
</evidence>
<dbReference type="NCBIfam" id="TIGR04337">
    <property type="entry name" value="AmmeMemoSam_rS"/>
    <property type="match status" value="1"/>
</dbReference>
<organism evidence="8 9">
    <name type="scientific">Candidatus Desulfatibia vada</name>
    <dbReference type="NCBI Taxonomy" id="2841696"/>
    <lineage>
        <taxon>Bacteria</taxon>
        <taxon>Pseudomonadati</taxon>
        <taxon>Thermodesulfobacteriota</taxon>
        <taxon>Desulfobacteria</taxon>
        <taxon>Desulfobacterales</taxon>
        <taxon>Desulfobacterales incertae sedis</taxon>
        <taxon>Candidatus Desulfatibia</taxon>
    </lineage>
</organism>
<keyword evidence="2 6" id="KW-0949">S-adenosyl-L-methionine</keyword>
<sequence>MEAYLYEPLEDQQVKCNLCNHRCVIKAGRRGLCNVRENQEGTLKTLVYGRLISQAVDPIEKKPLYHFYPGSLSYSIATVGCNFRCRFCQNADIAQMPFEQKGLIMGNYCTPEEVVNQTARAGCQSISYTYTEPTVYFEFAFETAKLASAKGIQNVFVTNGYMTAEALHMINPYLNAANVDLKAFTEDFYKTYCGARLKHVKESLILMKSLGIFVEVTTLLIPGLNDDKRELEELAAFLAYDLGSETPWHISRFHPTYKLTDRSHTPIATLLAAREIGI</sequence>
<accession>A0A8J6NTB0</accession>
<dbReference type="EMBL" id="JACNIG010000171">
    <property type="protein sequence ID" value="MBC8431758.1"/>
    <property type="molecule type" value="Genomic_DNA"/>
</dbReference>
<dbReference type="InterPro" id="IPR058240">
    <property type="entry name" value="rSAM_sf"/>
</dbReference>
<keyword evidence="1" id="KW-0004">4Fe-4S</keyword>
<dbReference type="PANTHER" id="PTHR30352:SF5">
    <property type="entry name" value="PYRUVATE FORMATE-LYASE 1-ACTIVATING ENZYME"/>
    <property type="match status" value="1"/>
</dbReference>
<dbReference type="Proteomes" id="UP000605201">
    <property type="component" value="Unassembled WGS sequence"/>
</dbReference>
<dbReference type="SFLD" id="SFLDS00029">
    <property type="entry name" value="Radical_SAM"/>
    <property type="match status" value="1"/>
</dbReference>
<evidence type="ECO:0000256" key="3">
    <source>
        <dbReference type="ARBA" id="ARBA00022723"/>
    </source>
</evidence>
<evidence type="ECO:0000313" key="8">
    <source>
        <dbReference type="EMBL" id="MBC8431758.1"/>
    </source>
</evidence>
<dbReference type="GO" id="GO:0046872">
    <property type="term" value="F:metal ion binding"/>
    <property type="evidence" value="ECO:0007669"/>
    <property type="project" value="UniProtKB-KW"/>
</dbReference>
<dbReference type="InterPro" id="IPR007197">
    <property type="entry name" value="rSAM"/>
</dbReference>
<name>A0A8J6NTB0_9BACT</name>
<evidence type="ECO:0000256" key="5">
    <source>
        <dbReference type="ARBA" id="ARBA00023014"/>
    </source>
</evidence>
<dbReference type="GO" id="GO:0003824">
    <property type="term" value="F:catalytic activity"/>
    <property type="evidence" value="ECO:0007669"/>
    <property type="project" value="InterPro"/>
</dbReference>
<comment type="caution">
    <text evidence="8">The sequence shown here is derived from an EMBL/GenBank/DDBJ whole genome shotgun (WGS) entry which is preliminary data.</text>
</comment>
<keyword evidence="4 6" id="KW-0408">Iron</keyword>
<dbReference type="InterPro" id="IPR013785">
    <property type="entry name" value="Aldolase_TIM"/>
</dbReference>
<dbReference type="InterPro" id="IPR034457">
    <property type="entry name" value="Organic_radical-activating"/>
</dbReference>
<reference evidence="8 9" key="1">
    <citation type="submission" date="2020-08" db="EMBL/GenBank/DDBJ databases">
        <title>Bridging the membrane lipid divide: bacteria of the FCB group superphylum have the potential to synthesize archaeal ether lipids.</title>
        <authorList>
            <person name="Villanueva L."/>
            <person name="Von Meijenfeldt F.A.B."/>
            <person name="Westbye A.B."/>
            <person name="Yadav S."/>
            <person name="Hopmans E.C."/>
            <person name="Dutilh B.E."/>
            <person name="Sinninghe Damste J.S."/>
        </authorList>
    </citation>
    <scope>NUCLEOTIDE SEQUENCE [LARGE SCALE GENOMIC DNA]</scope>
    <source>
        <strain evidence="8">NIOZ-UU17</strain>
    </source>
</reference>